<evidence type="ECO:0000313" key="5">
    <source>
        <dbReference type="EMBL" id="MFE4104757.1"/>
    </source>
</evidence>
<dbReference type="Gene3D" id="2.70.70.10">
    <property type="entry name" value="Glucose Permease (Domain IIA)"/>
    <property type="match status" value="1"/>
</dbReference>
<evidence type="ECO:0000256" key="3">
    <source>
        <dbReference type="SAM" id="Phobius"/>
    </source>
</evidence>
<reference evidence="5 6" key="1">
    <citation type="submission" date="2024-10" db="EMBL/GenBank/DDBJ databases">
        <authorList>
            <person name="Ratan Roy A."/>
            <person name="Morales Sandoval P.H."/>
            <person name="De Los Santos Villalobos S."/>
            <person name="Chakraborty S."/>
            <person name="Mukherjee J."/>
        </authorList>
    </citation>
    <scope>NUCLEOTIDE SEQUENCE [LARGE SCALE GENOMIC DNA]</scope>
    <source>
        <strain evidence="5 6">S1</strain>
    </source>
</reference>
<proteinExistence type="predicted"/>
<keyword evidence="3" id="KW-1133">Transmembrane helix</keyword>
<sequence>MRHRIPEHYTVLVARTGKEPLTLSFRPLSLLVLALVLVGTPLSWLTITMVTLVRSNLQLAEENQDLTETANEVLVELDSLDAEVSHLRQRAGLSQESRSQASPRVPQGGVAGDASAQTLFQVAQQRLPALATDLKAQVKPALEQTLAAEAAAAAAYPDGLPLKGTFEVSSEFGLRRNPFGRLRYELHQGIDFKGPYGMPIHATADGVVKRAENSGGYGNHVILDHGYQHQTLYGHLSKLAVEVGDRVERDQVIGYLGNTGRSSGPHLHYEVRRQEKPVNPRYYLPLSDRAQNSH</sequence>
<feature type="compositionally biased region" description="Polar residues" evidence="2">
    <location>
        <begin position="92"/>
        <end position="102"/>
    </location>
</feature>
<comment type="caution">
    <text evidence="5">The sequence shown here is derived from an EMBL/GenBank/DDBJ whole genome shotgun (WGS) entry which is preliminary data.</text>
</comment>
<keyword evidence="3" id="KW-0472">Membrane</keyword>
<dbReference type="PANTHER" id="PTHR21666">
    <property type="entry name" value="PEPTIDASE-RELATED"/>
    <property type="match status" value="1"/>
</dbReference>
<protein>
    <submittedName>
        <fullName evidence="5">M23 family metallopeptidase</fullName>
        <ecNumber evidence="5">3.4.24.-</ecNumber>
    </submittedName>
</protein>
<feature type="domain" description="M23ase beta-sheet core" evidence="4">
    <location>
        <begin position="186"/>
        <end position="280"/>
    </location>
</feature>
<evidence type="ECO:0000256" key="1">
    <source>
        <dbReference type="ARBA" id="ARBA00022729"/>
    </source>
</evidence>
<dbReference type="SUPFAM" id="SSF51261">
    <property type="entry name" value="Duplicated hybrid motif"/>
    <property type="match status" value="1"/>
</dbReference>
<dbReference type="GO" id="GO:0016787">
    <property type="term" value="F:hydrolase activity"/>
    <property type="evidence" value="ECO:0007669"/>
    <property type="project" value="UniProtKB-KW"/>
</dbReference>
<feature type="region of interest" description="Disordered" evidence="2">
    <location>
        <begin position="88"/>
        <end position="110"/>
    </location>
</feature>
<accession>A0ABW6IA62</accession>
<evidence type="ECO:0000259" key="4">
    <source>
        <dbReference type="Pfam" id="PF01551"/>
    </source>
</evidence>
<feature type="transmembrane region" description="Helical" evidence="3">
    <location>
        <begin position="28"/>
        <end position="53"/>
    </location>
</feature>
<dbReference type="InterPro" id="IPR011055">
    <property type="entry name" value="Dup_hybrid_motif"/>
</dbReference>
<keyword evidence="3" id="KW-0812">Transmembrane</keyword>
<dbReference type="InterPro" id="IPR016047">
    <property type="entry name" value="M23ase_b-sheet_dom"/>
</dbReference>
<dbReference type="InterPro" id="IPR050570">
    <property type="entry name" value="Cell_wall_metabolism_enzyme"/>
</dbReference>
<evidence type="ECO:0000313" key="6">
    <source>
        <dbReference type="Proteomes" id="UP001600165"/>
    </source>
</evidence>
<keyword evidence="6" id="KW-1185">Reference proteome</keyword>
<dbReference type="EC" id="3.4.24.-" evidence="5"/>
<evidence type="ECO:0000256" key="2">
    <source>
        <dbReference type="SAM" id="MobiDB-lite"/>
    </source>
</evidence>
<keyword evidence="1" id="KW-0732">Signal</keyword>
<dbReference type="Pfam" id="PF01551">
    <property type="entry name" value="Peptidase_M23"/>
    <property type="match status" value="1"/>
</dbReference>
<dbReference type="Proteomes" id="UP001600165">
    <property type="component" value="Unassembled WGS sequence"/>
</dbReference>
<dbReference type="PANTHER" id="PTHR21666:SF289">
    <property type="entry name" value="L-ALA--D-GLU ENDOPEPTIDASE"/>
    <property type="match status" value="1"/>
</dbReference>
<dbReference type="CDD" id="cd12797">
    <property type="entry name" value="M23_peptidase"/>
    <property type="match status" value="1"/>
</dbReference>
<name>A0ABW6IA62_9CYAN</name>
<dbReference type="RefSeq" id="WP_377960346.1">
    <property type="nucleotide sequence ID" value="NZ_JBHZOL010000004.1"/>
</dbReference>
<gene>
    <name evidence="5" type="ORF">ACFVKH_00615</name>
</gene>
<keyword evidence="5" id="KW-0378">Hydrolase</keyword>
<dbReference type="EMBL" id="JBHZOL010000004">
    <property type="protein sequence ID" value="MFE4104757.1"/>
    <property type="molecule type" value="Genomic_DNA"/>
</dbReference>
<organism evidence="5 6">
    <name type="scientific">Almyronema epifaneia S1</name>
    <dbReference type="NCBI Taxonomy" id="2991925"/>
    <lineage>
        <taxon>Bacteria</taxon>
        <taxon>Bacillati</taxon>
        <taxon>Cyanobacteriota</taxon>
        <taxon>Cyanophyceae</taxon>
        <taxon>Nodosilineales</taxon>
        <taxon>Nodosilineaceae</taxon>
        <taxon>Almyronema</taxon>
        <taxon>Almyronema epifaneia</taxon>
    </lineage>
</organism>